<sequence>MDVNKYILFVKAAETGNLSKAAAQLSYSQTAASHMISSMEEELGIKLLYRGRNGVSLTEEGERIYSAAKELTEKEEIIRQLAGEENLQHGKIRIGVITSVAVRWMPQMIIEFRKKYPLVDIFLNDAINYEIMKDWFSKDVIDCAISAESNKKENETPLVRDPYYVILPKDHPLCDCETITLTHLKGETFIIPSEGTSYSVGKMLRQAKGNLMEHSGFLSDQAAISMVCGGCGISILPKLVLDSYGSGGYVRKALDPEVYRILYFIVPSGKTLRPTVRIFSAFAREWVKENAENVIIN</sequence>
<dbReference type="InterPro" id="IPR036388">
    <property type="entry name" value="WH-like_DNA-bd_sf"/>
</dbReference>
<feature type="domain" description="HTH lysR-type" evidence="5">
    <location>
        <begin position="1"/>
        <end position="58"/>
    </location>
</feature>
<evidence type="ECO:0000313" key="7">
    <source>
        <dbReference type="Proteomes" id="UP000237749"/>
    </source>
</evidence>
<gene>
    <name evidence="6" type="ORF">BXY41_107267</name>
</gene>
<dbReference type="Proteomes" id="UP000237749">
    <property type="component" value="Unassembled WGS sequence"/>
</dbReference>
<dbReference type="Gene3D" id="1.10.10.10">
    <property type="entry name" value="Winged helix-like DNA-binding domain superfamily/Winged helix DNA-binding domain"/>
    <property type="match status" value="1"/>
</dbReference>
<evidence type="ECO:0000256" key="4">
    <source>
        <dbReference type="ARBA" id="ARBA00023163"/>
    </source>
</evidence>
<keyword evidence="3 6" id="KW-0238">DNA-binding</keyword>
<dbReference type="InterPro" id="IPR005119">
    <property type="entry name" value="LysR_subst-bd"/>
</dbReference>
<dbReference type="PANTHER" id="PTHR30419:SF24">
    <property type="entry name" value="HTH-TYPE TRANSCRIPTIONAL REGULATOR CZCR"/>
    <property type="match status" value="1"/>
</dbReference>
<name>A0A2S6HRS3_9FIRM</name>
<keyword evidence="4" id="KW-0804">Transcription</keyword>
<evidence type="ECO:0000313" key="6">
    <source>
        <dbReference type="EMBL" id="PPK80334.1"/>
    </source>
</evidence>
<dbReference type="RefSeq" id="WP_104437641.1">
    <property type="nucleotide sequence ID" value="NZ_PTJA01000007.1"/>
</dbReference>
<dbReference type="Pfam" id="PF00126">
    <property type="entry name" value="HTH_1"/>
    <property type="match status" value="1"/>
</dbReference>
<dbReference type="Gene3D" id="3.40.190.10">
    <property type="entry name" value="Periplasmic binding protein-like II"/>
    <property type="match status" value="2"/>
</dbReference>
<evidence type="ECO:0000256" key="2">
    <source>
        <dbReference type="ARBA" id="ARBA00023015"/>
    </source>
</evidence>
<dbReference type="InterPro" id="IPR036390">
    <property type="entry name" value="WH_DNA-bd_sf"/>
</dbReference>
<dbReference type="GO" id="GO:0003677">
    <property type="term" value="F:DNA binding"/>
    <property type="evidence" value="ECO:0007669"/>
    <property type="project" value="UniProtKB-KW"/>
</dbReference>
<dbReference type="InterPro" id="IPR000847">
    <property type="entry name" value="LysR_HTH_N"/>
</dbReference>
<dbReference type="PROSITE" id="PS50931">
    <property type="entry name" value="HTH_LYSR"/>
    <property type="match status" value="1"/>
</dbReference>
<dbReference type="PRINTS" id="PR00039">
    <property type="entry name" value="HTHLYSR"/>
</dbReference>
<keyword evidence="7" id="KW-1185">Reference proteome</keyword>
<dbReference type="OrthoDB" id="9803735at2"/>
<dbReference type="Pfam" id="PF03466">
    <property type="entry name" value="LysR_substrate"/>
    <property type="match status" value="1"/>
</dbReference>
<proteinExistence type="inferred from homology"/>
<dbReference type="AlphaFoldDB" id="A0A2S6HRS3"/>
<evidence type="ECO:0000256" key="1">
    <source>
        <dbReference type="ARBA" id="ARBA00009437"/>
    </source>
</evidence>
<keyword evidence="2" id="KW-0805">Transcription regulation</keyword>
<organism evidence="6 7">
    <name type="scientific">Lacrimispora xylanisolvens</name>
    <dbReference type="NCBI Taxonomy" id="384636"/>
    <lineage>
        <taxon>Bacteria</taxon>
        <taxon>Bacillati</taxon>
        <taxon>Bacillota</taxon>
        <taxon>Clostridia</taxon>
        <taxon>Lachnospirales</taxon>
        <taxon>Lachnospiraceae</taxon>
        <taxon>Lacrimispora</taxon>
    </lineage>
</organism>
<evidence type="ECO:0000256" key="3">
    <source>
        <dbReference type="ARBA" id="ARBA00023125"/>
    </source>
</evidence>
<dbReference type="SUPFAM" id="SSF53850">
    <property type="entry name" value="Periplasmic binding protein-like II"/>
    <property type="match status" value="1"/>
</dbReference>
<comment type="similarity">
    <text evidence="1">Belongs to the LysR transcriptional regulatory family.</text>
</comment>
<evidence type="ECO:0000259" key="5">
    <source>
        <dbReference type="PROSITE" id="PS50931"/>
    </source>
</evidence>
<protein>
    <submittedName>
        <fullName evidence="6">DNA-binding transcriptional LysR family regulator</fullName>
    </submittedName>
</protein>
<dbReference type="EMBL" id="PTJA01000007">
    <property type="protein sequence ID" value="PPK80334.1"/>
    <property type="molecule type" value="Genomic_DNA"/>
</dbReference>
<dbReference type="CDD" id="cd05466">
    <property type="entry name" value="PBP2_LTTR_substrate"/>
    <property type="match status" value="1"/>
</dbReference>
<reference evidence="6 7" key="1">
    <citation type="submission" date="2018-02" db="EMBL/GenBank/DDBJ databases">
        <title>Genomic Encyclopedia of Archaeal and Bacterial Type Strains, Phase II (KMG-II): from individual species to whole genera.</title>
        <authorList>
            <person name="Goeker M."/>
        </authorList>
    </citation>
    <scope>NUCLEOTIDE SEQUENCE [LARGE SCALE GENOMIC DNA]</scope>
    <source>
        <strain evidence="6 7">DSM 3808</strain>
    </source>
</reference>
<dbReference type="SUPFAM" id="SSF46785">
    <property type="entry name" value="Winged helix' DNA-binding domain"/>
    <property type="match status" value="1"/>
</dbReference>
<comment type="caution">
    <text evidence="6">The sequence shown here is derived from an EMBL/GenBank/DDBJ whole genome shotgun (WGS) entry which is preliminary data.</text>
</comment>
<dbReference type="InterPro" id="IPR050950">
    <property type="entry name" value="HTH-type_LysR_regulators"/>
</dbReference>
<accession>A0A2S6HRS3</accession>
<dbReference type="PANTHER" id="PTHR30419">
    <property type="entry name" value="HTH-TYPE TRANSCRIPTIONAL REGULATOR YBHD"/>
    <property type="match status" value="1"/>
</dbReference>
<dbReference type="GO" id="GO:0005829">
    <property type="term" value="C:cytosol"/>
    <property type="evidence" value="ECO:0007669"/>
    <property type="project" value="TreeGrafter"/>
</dbReference>
<dbReference type="GO" id="GO:0003700">
    <property type="term" value="F:DNA-binding transcription factor activity"/>
    <property type="evidence" value="ECO:0007669"/>
    <property type="project" value="InterPro"/>
</dbReference>